<protein>
    <submittedName>
        <fullName evidence="1">Uncharacterized protein</fullName>
    </submittedName>
</protein>
<dbReference type="EMBL" id="JAUTWS010000018">
    <property type="protein sequence ID" value="MDO9710513.1"/>
    <property type="molecule type" value="Genomic_DNA"/>
</dbReference>
<sequence>MTEADLAEAIRAAQAIAQALRRSRERLAPFFPLDAAGVAALDEDQRERTDALIKRFENLVNTLQDQVFRQIAERELARDPDRMSRRDVLDYMEKIGVLDAADRFLDAVKLRNRLSHVYPADPAKQAGQLNRVQAAAAVVLRALDGVEAWAARRLTPPASP</sequence>
<reference evidence="1 2" key="1">
    <citation type="submission" date="2023-08" db="EMBL/GenBank/DDBJ databases">
        <title>The draft genome sequence of Paracraurococcus sp. LOR1-02.</title>
        <authorList>
            <person name="Kingkaew E."/>
            <person name="Tanasupawat S."/>
        </authorList>
    </citation>
    <scope>NUCLEOTIDE SEQUENCE [LARGE SCALE GENOMIC DNA]</scope>
    <source>
        <strain evidence="1 2">LOR1-02</strain>
    </source>
</reference>
<proteinExistence type="predicted"/>
<dbReference type="Proteomes" id="UP001243009">
    <property type="component" value="Unassembled WGS sequence"/>
</dbReference>
<dbReference type="SUPFAM" id="SSF81593">
    <property type="entry name" value="Nucleotidyltransferase substrate binding subunit/domain"/>
    <property type="match status" value="1"/>
</dbReference>
<dbReference type="RefSeq" id="WP_305105374.1">
    <property type="nucleotide sequence ID" value="NZ_JAUTWS010000018.1"/>
</dbReference>
<gene>
    <name evidence="1" type="ORF">Q7A36_19325</name>
</gene>
<evidence type="ECO:0000313" key="2">
    <source>
        <dbReference type="Proteomes" id="UP001243009"/>
    </source>
</evidence>
<name>A0ABT9E2X8_9PROT</name>
<keyword evidence="2" id="KW-1185">Reference proteome</keyword>
<dbReference type="Gene3D" id="1.20.120.330">
    <property type="entry name" value="Nucleotidyltransferases domain 2"/>
    <property type="match status" value="1"/>
</dbReference>
<evidence type="ECO:0000313" key="1">
    <source>
        <dbReference type="EMBL" id="MDO9710513.1"/>
    </source>
</evidence>
<accession>A0ABT9E2X8</accession>
<comment type="caution">
    <text evidence="1">The sequence shown here is derived from an EMBL/GenBank/DDBJ whole genome shotgun (WGS) entry which is preliminary data.</text>
</comment>
<organism evidence="1 2">
    <name type="scientific">Paracraurococcus lichenis</name>
    <dbReference type="NCBI Taxonomy" id="3064888"/>
    <lineage>
        <taxon>Bacteria</taxon>
        <taxon>Pseudomonadati</taxon>
        <taxon>Pseudomonadota</taxon>
        <taxon>Alphaproteobacteria</taxon>
        <taxon>Acetobacterales</taxon>
        <taxon>Roseomonadaceae</taxon>
        <taxon>Paracraurococcus</taxon>
    </lineage>
</organism>